<sequence>MIKKPELTLAQKQEFQRLFDLLVMESSEELQKLWNTNSTITWDLGGHPFIPNNIHSKLKGKQADKFVILMNKFNDRRL</sequence>
<name>A0AAJ6B5B5_9SPHI</name>
<reference evidence="1" key="1">
    <citation type="submission" date="2023-03" db="EMBL/GenBank/DDBJ databases">
        <title>Andean soil-derived lignocellulolytic bacterial consortium as a source of novel taxa and putative plastic-active enzymes.</title>
        <authorList>
            <person name="Diaz-Garcia L."/>
            <person name="Chuvochina M."/>
            <person name="Feuerriegel G."/>
            <person name="Bunk B."/>
            <person name="Sproer C."/>
            <person name="Streit W.R."/>
            <person name="Rodriguez L.M."/>
            <person name="Overmann J."/>
            <person name="Jimenez D.J."/>
        </authorList>
    </citation>
    <scope>NUCLEOTIDE SEQUENCE</scope>
    <source>
        <strain evidence="1">MAG 3858</strain>
    </source>
</reference>
<evidence type="ECO:0000313" key="2">
    <source>
        <dbReference type="Proteomes" id="UP001214530"/>
    </source>
</evidence>
<gene>
    <name evidence="1" type="ORF">P0Y49_14480</name>
</gene>
<proteinExistence type="predicted"/>
<dbReference type="AlphaFoldDB" id="A0AAJ6B5B5"/>
<organism evidence="1 2">
    <name type="scientific">Candidatus Pedobacter colombiensis</name>
    <dbReference type="NCBI Taxonomy" id="3121371"/>
    <lineage>
        <taxon>Bacteria</taxon>
        <taxon>Pseudomonadati</taxon>
        <taxon>Bacteroidota</taxon>
        <taxon>Sphingobacteriia</taxon>
        <taxon>Sphingobacteriales</taxon>
        <taxon>Sphingobacteriaceae</taxon>
        <taxon>Pedobacter</taxon>
    </lineage>
</organism>
<dbReference type="EMBL" id="CP119313">
    <property type="protein sequence ID" value="WEK18000.1"/>
    <property type="molecule type" value="Genomic_DNA"/>
</dbReference>
<protein>
    <submittedName>
        <fullName evidence="1">Uncharacterized protein</fullName>
    </submittedName>
</protein>
<evidence type="ECO:0000313" key="1">
    <source>
        <dbReference type="EMBL" id="WEK18000.1"/>
    </source>
</evidence>
<accession>A0AAJ6B5B5</accession>
<dbReference type="Proteomes" id="UP001214530">
    <property type="component" value="Chromosome"/>
</dbReference>